<dbReference type="EMBL" id="OX459961">
    <property type="protein sequence ID" value="CAI9165963.1"/>
    <property type="molecule type" value="Genomic_DNA"/>
</dbReference>
<reference evidence="2" key="1">
    <citation type="submission" date="2023-04" db="EMBL/GenBank/DDBJ databases">
        <authorList>
            <consortium name="ELIXIR-Norway"/>
        </authorList>
    </citation>
    <scope>NUCLEOTIDE SEQUENCE [LARGE SCALE GENOMIC DNA]</scope>
</reference>
<evidence type="ECO:0000256" key="1">
    <source>
        <dbReference type="SAM" id="MobiDB-lite"/>
    </source>
</evidence>
<name>A0ABN8YZU5_RANTA</name>
<evidence type="ECO:0000313" key="3">
    <source>
        <dbReference type="Proteomes" id="UP001176941"/>
    </source>
</evidence>
<dbReference type="Proteomes" id="UP001176941">
    <property type="component" value="Chromosome 25"/>
</dbReference>
<organism evidence="2 3">
    <name type="scientific">Rangifer tarandus platyrhynchus</name>
    <name type="common">Svalbard reindeer</name>
    <dbReference type="NCBI Taxonomy" id="3082113"/>
    <lineage>
        <taxon>Eukaryota</taxon>
        <taxon>Metazoa</taxon>
        <taxon>Chordata</taxon>
        <taxon>Craniata</taxon>
        <taxon>Vertebrata</taxon>
        <taxon>Euteleostomi</taxon>
        <taxon>Mammalia</taxon>
        <taxon>Eutheria</taxon>
        <taxon>Laurasiatheria</taxon>
        <taxon>Artiodactyla</taxon>
        <taxon>Ruminantia</taxon>
        <taxon>Pecora</taxon>
        <taxon>Cervidae</taxon>
        <taxon>Odocoileinae</taxon>
        <taxon>Rangifer</taxon>
    </lineage>
</organism>
<proteinExistence type="predicted"/>
<keyword evidence="3" id="KW-1185">Reference proteome</keyword>
<evidence type="ECO:0000313" key="2">
    <source>
        <dbReference type="EMBL" id="CAI9165963.1"/>
    </source>
</evidence>
<feature type="region of interest" description="Disordered" evidence="1">
    <location>
        <begin position="1"/>
        <end position="58"/>
    </location>
</feature>
<sequence>PPAVDARSGSGSAQVAASDPGPAPRPSPTPQRRSPGWGRRRPGAMRVSRGGGCSGLSA</sequence>
<gene>
    <name evidence="2" type="ORF">MRATA1EN1_LOCUS14925</name>
</gene>
<accession>A0ABN8YZU5</accession>
<feature type="non-terminal residue" evidence="2">
    <location>
        <position position="1"/>
    </location>
</feature>
<feature type="compositionally biased region" description="Gly residues" evidence="1">
    <location>
        <begin position="49"/>
        <end position="58"/>
    </location>
</feature>
<protein>
    <submittedName>
        <fullName evidence="2">Uncharacterized protein</fullName>
    </submittedName>
</protein>